<evidence type="ECO:0000313" key="6">
    <source>
        <dbReference type="EMBL" id="ABW28487.1"/>
    </source>
</evidence>
<accession>B0C189</accession>
<dbReference type="RefSeq" id="WP_012163883.1">
    <property type="nucleotide sequence ID" value="NC_009925.1"/>
</dbReference>
<dbReference type="GO" id="GO:0004197">
    <property type="term" value="F:cysteine-type endopeptidase activity"/>
    <property type="evidence" value="ECO:0007669"/>
    <property type="project" value="InterPro"/>
</dbReference>
<evidence type="ECO:0000256" key="2">
    <source>
        <dbReference type="ARBA" id="ARBA00022737"/>
    </source>
</evidence>
<dbReference type="SUPFAM" id="SSF52540">
    <property type="entry name" value="P-loop containing nucleoside triphosphate hydrolases"/>
    <property type="match status" value="1"/>
</dbReference>
<name>B0C189_ACAM1</name>
<feature type="repeat" description="WD" evidence="3">
    <location>
        <begin position="1316"/>
        <end position="1357"/>
    </location>
</feature>
<dbReference type="OrthoDB" id="414840at2"/>
<dbReference type="GO" id="GO:0006508">
    <property type="term" value="P:proteolysis"/>
    <property type="evidence" value="ECO:0007669"/>
    <property type="project" value="InterPro"/>
</dbReference>
<feature type="repeat" description="WD" evidence="3">
    <location>
        <begin position="1394"/>
        <end position="1425"/>
    </location>
</feature>
<gene>
    <name evidence="6" type="ordered locus">AM1_3497</name>
</gene>
<dbReference type="SUPFAM" id="SSF52129">
    <property type="entry name" value="Caspase-like"/>
    <property type="match status" value="1"/>
</dbReference>
<dbReference type="PROSITE" id="PS00678">
    <property type="entry name" value="WD_REPEATS_1"/>
    <property type="match status" value="2"/>
</dbReference>
<feature type="repeat" description="WD" evidence="3">
    <location>
        <begin position="1600"/>
        <end position="1641"/>
    </location>
</feature>
<dbReference type="PANTHER" id="PTHR22847">
    <property type="entry name" value="WD40 REPEAT PROTEIN"/>
    <property type="match status" value="1"/>
</dbReference>
<feature type="repeat" description="WD" evidence="3">
    <location>
        <begin position="1112"/>
        <end position="1144"/>
    </location>
</feature>
<dbReference type="InterPro" id="IPR036322">
    <property type="entry name" value="WD40_repeat_dom_sf"/>
</dbReference>
<dbReference type="PANTHER" id="PTHR22847:SF637">
    <property type="entry name" value="WD REPEAT DOMAIN 5B"/>
    <property type="match status" value="1"/>
</dbReference>
<reference evidence="6 7" key="1">
    <citation type="journal article" date="2008" name="Proc. Natl. Acad. Sci. U.S.A.">
        <title>Niche adaptation and genome expansion in the chlorophyll d-producing cyanobacterium Acaryochloris marina.</title>
        <authorList>
            <person name="Swingley W.D."/>
            <person name="Chen M."/>
            <person name="Cheung P.C."/>
            <person name="Conrad A.L."/>
            <person name="Dejesa L.C."/>
            <person name="Hao J."/>
            <person name="Honchak B.M."/>
            <person name="Karbach L.E."/>
            <person name="Kurdoglu A."/>
            <person name="Lahiri S."/>
            <person name="Mastrian S.D."/>
            <person name="Miyashita H."/>
            <person name="Page L."/>
            <person name="Ramakrishna P."/>
            <person name="Satoh S."/>
            <person name="Sattley W.M."/>
            <person name="Shimada Y."/>
            <person name="Taylor H.L."/>
            <person name="Tomo T."/>
            <person name="Tsuchiya T."/>
            <person name="Wang Z.T."/>
            <person name="Raymond J."/>
            <person name="Mimuro M."/>
            <person name="Blankenship R.E."/>
            <person name="Touchman J.W."/>
        </authorList>
    </citation>
    <scope>NUCLEOTIDE SEQUENCE [LARGE SCALE GENOMIC DNA]</scope>
    <source>
        <strain evidence="7">MBIC 11017</strain>
    </source>
</reference>
<feature type="repeat" description="WD" evidence="3">
    <location>
        <begin position="1358"/>
        <end position="1389"/>
    </location>
</feature>
<dbReference type="InterPro" id="IPR019775">
    <property type="entry name" value="WD40_repeat_CS"/>
</dbReference>
<protein>
    <submittedName>
        <fullName evidence="6">WD-40 repeat protein</fullName>
    </submittedName>
</protein>
<dbReference type="InterPro" id="IPR001680">
    <property type="entry name" value="WD40_rpt"/>
</dbReference>
<dbReference type="SUPFAM" id="SSF50978">
    <property type="entry name" value="WD40 repeat-like"/>
    <property type="match status" value="2"/>
</dbReference>
<feature type="repeat" description="WD" evidence="3">
    <location>
        <begin position="1203"/>
        <end position="1234"/>
    </location>
</feature>
<feature type="repeat" description="WD" evidence="3">
    <location>
        <begin position="1235"/>
        <end position="1274"/>
    </location>
</feature>
<dbReference type="Pfam" id="PF00656">
    <property type="entry name" value="Peptidase_C14"/>
    <property type="match status" value="1"/>
</dbReference>
<feature type="repeat" description="WD" evidence="3">
    <location>
        <begin position="1479"/>
        <end position="1520"/>
    </location>
</feature>
<evidence type="ECO:0000313" key="7">
    <source>
        <dbReference type="Proteomes" id="UP000000268"/>
    </source>
</evidence>
<organism evidence="6 7">
    <name type="scientific">Acaryochloris marina (strain MBIC 11017)</name>
    <dbReference type="NCBI Taxonomy" id="329726"/>
    <lineage>
        <taxon>Bacteria</taxon>
        <taxon>Bacillati</taxon>
        <taxon>Cyanobacteriota</taxon>
        <taxon>Cyanophyceae</taxon>
        <taxon>Acaryochloridales</taxon>
        <taxon>Acaryochloridaceae</taxon>
        <taxon>Acaryochloris</taxon>
    </lineage>
</organism>
<dbReference type="PROSITE" id="PS50082">
    <property type="entry name" value="WD_REPEATS_2"/>
    <property type="match status" value="11"/>
</dbReference>
<feature type="repeat" description="WD" evidence="3">
    <location>
        <begin position="1521"/>
        <end position="1553"/>
    </location>
</feature>
<keyword evidence="2" id="KW-0677">Repeat</keyword>
<dbReference type="HOGENOM" id="CLU_002352_0_0_3"/>
<dbReference type="Pfam" id="PF20703">
    <property type="entry name" value="nSTAND1"/>
    <property type="match status" value="1"/>
</dbReference>
<dbReference type="InterPro" id="IPR027417">
    <property type="entry name" value="P-loop_NTPase"/>
</dbReference>
<dbReference type="Proteomes" id="UP000000268">
    <property type="component" value="Chromosome"/>
</dbReference>
<dbReference type="Gene3D" id="3.40.50.300">
    <property type="entry name" value="P-loop containing nucleotide triphosphate hydrolases"/>
    <property type="match status" value="1"/>
</dbReference>
<dbReference type="eggNOG" id="COG4249">
    <property type="taxonomic scope" value="Bacteria"/>
</dbReference>
<dbReference type="PROSITE" id="PS50294">
    <property type="entry name" value="WD_REPEATS_REGION"/>
    <property type="match status" value="10"/>
</dbReference>
<dbReference type="Gene3D" id="3.40.50.1460">
    <property type="match status" value="1"/>
</dbReference>
<evidence type="ECO:0000259" key="4">
    <source>
        <dbReference type="Pfam" id="PF00656"/>
    </source>
</evidence>
<dbReference type="Gene3D" id="2.130.10.10">
    <property type="entry name" value="YVTN repeat-like/Quinoprotein amine dehydrogenase"/>
    <property type="match status" value="5"/>
</dbReference>
<feature type="domain" description="Peptidase C14 caspase" evidence="4">
    <location>
        <begin position="23"/>
        <end position="236"/>
    </location>
</feature>
<dbReference type="KEGG" id="amr:AM1_3497"/>
<evidence type="ECO:0000259" key="5">
    <source>
        <dbReference type="Pfam" id="PF20703"/>
    </source>
</evidence>
<feature type="domain" description="Novel STAND NTPase 1" evidence="5">
    <location>
        <begin position="535"/>
        <end position="960"/>
    </location>
</feature>
<keyword evidence="7" id="KW-1185">Reference proteome</keyword>
<dbReference type="CDD" id="cd00200">
    <property type="entry name" value="WD40"/>
    <property type="match status" value="2"/>
</dbReference>
<evidence type="ECO:0000256" key="3">
    <source>
        <dbReference type="PROSITE-ProRule" id="PRU00221"/>
    </source>
</evidence>
<dbReference type="InterPro" id="IPR020472">
    <property type="entry name" value="WD40_PAC1"/>
</dbReference>
<dbReference type="InterPro" id="IPR015943">
    <property type="entry name" value="WD40/YVTN_repeat-like_dom_sf"/>
</dbReference>
<dbReference type="InterPro" id="IPR049052">
    <property type="entry name" value="nSTAND1"/>
</dbReference>
<dbReference type="InterPro" id="IPR029030">
    <property type="entry name" value="Caspase-like_dom_sf"/>
</dbReference>
<dbReference type="PRINTS" id="PR00320">
    <property type="entry name" value="GPROTEINBRPT"/>
</dbReference>
<feature type="repeat" description="WD" evidence="3">
    <location>
        <begin position="1560"/>
        <end position="1591"/>
    </location>
</feature>
<dbReference type="InterPro" id="IPR011600">
    <property type="entry name" value="Pept_C14_caspase"/>
</dbReference>
<keyword evidence="1 3" id="KW-0853">WD repeat</keyword>
<feature type="repeat" description="WD" evidence="3">
    <location>
        <begin position="1275"/>
        <end position="1309"/>
    </location>
</feature>
<dbReference type="SMART" id="SM00320">
    <property type="entry name" value="WD40"/>
    <property type="match status" value="13"/>
</dbReference>
<proteinExistence type="predicted"/>
<dbReference type="Pfam" id="PF00400">
    <property type="entry name" value="WD40"/>
    <property type="match status" value="12"/>
</dbReference>
<evidence type="ECO:0000256" key="1">
    <source>
        <dbReference type="ARBA" id="ARBA00022574"/>
    </source>
</evidence>
<dbReference type="EMBL" id="CP000828">
    <property type="protein sequence ID" value="ABW28487.1"/>
    <property type="molecule type" value="Genomic_DNA"/>
</dbReference>
<sequence length="1703" mass="186416">MSPVSVKTSRSTRALESGEAKLWVVLVGVNHYADAQLSNLAYPALDCQGLGDALTTATAAFPQKSIVLHHDHPQASGTLPDLASIRTSLQKSVEQAQPQDTLLFYFSGHGVVDPPTQQTYLCLADTQKEQLLQTGLPVQELLTTLANSAARQQLVWLDACHSGGISMQLGSKDETPDPLPNPIPQLMALLRQRAAQSKGFYALLSCDQNQQSWEFPELEHGVFTYYLIQGLLGEAADNDGVIEADALYKYVYYQTLRYIDKVNQQLRLINQQKRGRGETQLDAEYPQQTPKRIVEGVGELVLGLQPELPVHAYPRQALMVAGLADNPTALAFGKVLRGAGAFELTYFPQAEQTWQDVREAIQTCLQIADPAQPTPTTVTTALLYLRGKTEQTETGEAHLVLPEGVAISRSWLRQMLRRSPLAQQIVILDCPGDTDLLDWIEDLQTHYQGQCLLAAAAPADQPEQFADVLYETLTQANPQEGMPVASWIAQLQMQLAGSEIQLQTWLSGVQGVIEVLPGGMGARSTTSDFDLGICPYMGLRAFGPDDAPFFFGREALTQQLIEAVRDQSFLAVVGASGSGKSSVVQAGLMAQLQQGQHIPDSDQWWVRSLRPGAKPLQALVERLIESGTAKEQQYQRLQLEGMLYQGTEGFVYWLRSHPQSTIVLVIDQFEELFTLAAPEDRQQFLDLMFGAIDHAGDRFKLIITLRSDFIAPCLEYPALAQRLPESNILVPPALTTDSYRQVILNPAEQVGLAVEPELVEVLLEELSNLAGDLPLLEFVLEQLWEQRQPGVLTLAIYQQQIGGLKGALERKAQAVYDSLDAEAQVCAQWIFLALTQLGDGTEDTRRRIKKSDLIVPKYPAELVERTLKALTDAKLVIVSLEEDLAPAEISGSKGDEVPEPSEPDWLERIKQDVTVEVIHEILIRHWSTLRWWLEENRVRLQTQRQIEQAAEDWQQSQQSPDFLLRGVRLDAAAELYVKYTDELSTEVQAFVQTGLSAQAQEQQRAKQRLRRAQVAVGIIGLLGVVATGLAGMAFLQRQQTQLSEIRALNALSESQLRSHQQLEALLTSTQAARQMQNLWGWGIDGHTLGAIRTQTALTLGDAIANTHERNRLESHTQRVTSVSISSSGQWIASGSDDQTVRIWQASGQHLHTLDLGEKVNDVAFSPDDQSIAVITTQGTVQRWSPKTGKQLSSFAASPQGTGLAFHPQGHQLATAGRESVIKLWDAGTGQLVKPLSGHQGWVNAIALSDNVLVSASEDKTVRIWDVAKGQTLRTLPKQATAVTDIAISPDGQTLAASMEDGTIQLWTLSGQLLHTLKTKNVVATSVAFSPDGNTLVSAHADHSLRLWQVETGQLLSTLKGHSAPTLDAAFHPNGKTLVSASVDKQVRVWATPSIPEDTSPILAMAVSPDQQILATASLDGVIQLWRPDPQVGKVPFKTLKSETPIYALRFNADSQQLVSGHDSTIQVWDIHEGTVQRTLSGHTGKINSLDFSPNGKTLVSGSDDQTIRLWDATTGKPVKTIQAHDGSVTSVSMGPRYLASGSDDETVKLWQLDGTPVKTLTGHGLAVSQIQFNPEGNLLASASWDNTIKLWRDGTLVQTLTGHQNGVTSLAFLPDQPILVSGSADQSVKVWQVDQGRLIKTLDGLGAVAQINLLGKQIWVSTGETLQNANLDLDGLLEKGCRHLSSYLTTTAKLLPSQRQCSQ</sequence>
<dbReference type="eggNOG" id="COG2319">
    <property type="taxonomic scope" value="Bacteria"/>
</dbReference>
<dbReference type="STRING" id="329726.AM1_3497"/>